<evidence type="ECO:0000259" key="1">
    <source>
        <dbReference type="Pfam" id="PF10090"/>
    </source>
</evidence>
<dbReference type="InterPro" id="IPR018762">
    <property type="entry name" value="ChpT_C"/>
</dbReference>
<dbReference type="Gene3D" id="1.10.287.130">
    <property type="match status" value="1"/>
</dbReference>
<dbReference type="InterPro" id="IPR036890">
    <property type="entry name" value="HATPase_C_sf"/>
</dbReference>
<evidence type="ECO:0000313" key="3">
    <source>
        <dbReference type="Proteomes" id="UP001296873"/>
    </source>
</evidence>
<comment type="caution">
    <text evidence="2">The sequence shown here is derived from an EMBL/GenBank/DDBJ whole genome shotgun (WGS) entry which is preliminary data.</text>
</comment>
<dbReference type="RefSeq" id="WP_200341322.1">
    <property type="nucleotide sequence ID" value="NZ_NRRL01000035.1"/>
</dbReference>
<organism evidence="2 3">
    <name type="scientific">Rhodovibrio sodomensis</name>
    <dbReference type="NCBI Taxonomy" id="1088"/>
    <lineage>
        <taxon>Bacteria</taxon>
        <taxon>Pseudomonadati</taxon>
        <taxon>Pseudomonadota</taxon>
        <taxon>Alphaproteobacteria</taxon>
        <taxon>Rhodospirillales</taxon>
        <taxon>Rhodovibrionaceae</taxon>
        <taxon>Rhodovibrio</taxon>
    </lineage>
</organism>
<dbReference type="EMBL" id="NRRL01000035">
    <property type="protein sequence ID" value="MBK1668999.1"/>
    <property type="molecule type" value="Genomic_DNA"/>
</dbReference>
<feature type="domain" description="Histidine phosphotransferase ChpT C-terminal" evidence="1">
    <location>
        <begin position="82"/>
        <end position="201"/>
    </location>
</feature>
<keyword evidence="3" id="KW-1185">Reference proteome</keyword>
<name>A0ABS1DFJ0_9PROT</name>
<evidence type="ECO:0000313" key="2">
    <source>
        <dbReference type="EMBL" id="MBK1668999.1"/>
    </source>
</evidence>
<reference evidence="2 3" key="1">
    <citation type="journal article" date="2020" name="Microorganisms">
        <title>Osmotic Adaptation and Compatible Solute Biosynthesis of Phototrophic Bacteria as Revealed from Genome Analyses.</title>
        <authorList>
            <person name="Imhoff J.F."/>
            <person name="Rahn T."/>
            <person name="Kunzel S."/>
            <person name="Keller A."/>
            <person name="Neulinger S.C."/>
        </authorList>
    </citation>
    <scope>NUCLEOTIDE SEQUENCE [LARGE SCALE GENOMIC DNA]</scope>
    <source>
        <strain evidence="2 3">DSM 9895</strain>
    </source>
</reference>
<sequence>MQDIEIDLRVAELLASRLCHDLVSPVGAVNNGLELMAEDLDPEMLQDALALADKSAKQASSTVQFFRLAYGQAGRQVDMGPAEVKRLAEGYLTSQKAELAWDADALVLHGPEGGGKLLLNLILLAVDTLQRGGTIRVEAAGDGRSVRVAGEDANARLRDETRAALADAVDVANLGPRAVQGYFSRLIARRMGGDLDVREAEGAVTFLVQLPE</sequence>
<protein>
    <recommendedName>
        <fullName evidence="1">Histidine phosphotransferase ChpT C-terminal domain-containing protein</fullName>
    </recommendedName>
</protein>
<dbReference type="Pfam" id="PF10090">
    <property type="entry name" value="HPTransfase"/>
    <property type="match status" value="1"/>
</dbReference>
<dbReference type="Proteomes" id="UP001296873">
    <property type="component" value="Unassembled WGS sequence"/>
</dbReference>
<gene>
    <name evidence="2" type="ORF">CKO28_13255</name>
</gene>
<dbReference type="Gene3D" id="3.30.565.10">
    <property type="entry name" value="Histidine kinase-like ATPase, C-terminal domain"/>
    <property type="match status" value="1"/>
</dbReference>
<proteinExistence type="predicted"/>
<accession>A0ABS1DFJ0</accession>